<evidence type="ECO:0000256" key="6">
    <source>
        <dbReference type="ARBA" id="ARBA00022643"/>
    </source>
</evidence>
<dbReference type="GO" id="GO:0000166">
    <property type="term" value="F:nucleotide binding"/>
    <property type="evidence" value="ECO:0007669"/>
    <property type="project" value="UniProtKB-KW"/>
</dbReference>
<evidence type="ECO:0000256" key="3">
    <source>
        <dbReference type="ARBA" id="ARBA00004496"/>
    </source>
</evidence>
<proteinExistence type="inferred from homology"/>
<name>A0A0P0ZAT7_9HYPH</name>
<evidence type="ECO:0000256" key="16">
    <source>
        <dbReference type="ARBA" id="ARBA00048917"/>
    </source>
</evidence>
<evidence type="ECO:0000256" key="8">
    <source>
        <dbReference type="ARBA" id="ARBA00022827"/>
    </source>
</evidence>
<dbReference type="Pfam" id="PF01266">
    <property type="entry name" value="DAO"/>
    <property type="match status" value="1"/>
</dbReference>
<evidence type="ECO:0000256" key="2">
    <source>
        <dbReference type="ARBA" id="ARBA00001974"/>
    </source>
</evidence>
<dbReference type="EC" id="1.5.3.24" evidence="11"/>
<dbReference type="EMBL" id="LC066397">
    <property type="protein sequence ID" value="BAT31402.1"/>
    <property type="molecule type" value="Genomic_DNA"/>
</dbReference>
<dbReference type="Gene3D" id="3.30.9.10">
    <property type="entry name" value="D-Amino Acid Oxidase, subunit A, domain 2"/>
    <property type="match status" value="1"/>
</dbReference>
<feature type="domain" description="Rhodanese" evidence="17">
    <location>
        <begin position="35"/>
        <end position="79"/>
    </location>
</feature>
<comment type="catalytic activity">
    <reaction evidence="16">
        <text>sarcosine + (6S)-5,6,7,8-tetrahydrofolate + O2 = (6R)-5,10-methylene-5,6,7,8-tetrahydrofolate + glycine + H2O2</text>
        <dbReference type="Rhea" id="RHEA:70455"/>
        <dbReference type="ChEBI" id="CHEBI:15379"/>
        <dbReference type="ChEBI" id="CHEBI:15636"/>
        <dbReference type="ChEBI" id="CHEBI:16240"/>
        <dbReference type="ChEBI" id="CHEBI:57305"/>
        <dbReference type="ChEBI" id="CHEBI:57433"/>
        <dbReference type="ChEBI" id="CHEBI:57453"/>
        <dbReference type="EC" id="1.5.3.24"/>
    </reaction>
</comment>
<sequence>MRRFSLASLLKESTKGHTGWERQWRAPEPKKEYDVVIVGGGGHGLATAYYLATVHGVTNVAIIEKGWIGGGNTGRNTTIIRSNYLFDESAALYNHAMNLWEGLSQELNYNIMFSQRGVLMLAHNHHDVVTFKRHVYSNKLNGVDNEWLSPEECKAFCPPLTISKDIRYPVMGGALQRKGGTARHDAVAWGYARGADARGVDIIQNCEVTGLQRNPDGSVKAVETTRGTIGARKVGVVAAGHTGVVMGRFGLRMPVESVPLQALVSEPVKPCFPCVVMSNAVHAYISQSDKGELVIGAGTDQYNSYSQQGGIHVTNHTLDAICELFPQFTRMRMLRSWGGIVDVTPDRSPILSKTPIKNLFVNCGWGTGGFKATPGSGHVFAHMLATGEPHEINAPYSLDRFRTGRLIDEAAAAAVSH</sequence>
<dbReference type="InterPro" id="IPR006278">
    <property type="entry name" value="SoxB"/>
</dbReference>
<dbReference type="OrthoDB" id="9815989at2"/>
<dbReference type="NCBIfam" id="TIGR01373">
    <property type="entry name" value="soxB"/>
    <property type="match status" value="1"/>
</dbReference>
<dbReference type="PANTHER" id="PTHR13847:SF287">
    <property type="entry name" value="FAD-DEPENDENT OXIDOREDUCTASE DOMAIN-CONTAINING PROTEIN 1"/>
    <property type="match status" value="1"/>
</dbReference>
<comment type="subcellular location">
    <subcellularLocation>
        <location evidence="3">Cytoplasm</location>
    </subcellularLocation>
</comment>
<evidence type="ECO:0000313" key="18">
    <source>
        <dbReference type="EMBL" id="BAT31402.1"/>
    </source>
</evidence>
<dbReference type="RefSeq" id="WP_007065951.1">
    <property type="nucleotide sequence ID" value="NZ_BBWO01000005.1"/>
</dbReference>
<dbReference type="Gene3D" id="3.50.50.60">
    <property type="entry name" value="FAD/NAD(P)-binding domain"/>
    <property type="match status" value="1"/>
</dbReference>
<keyword evidence="9" id="KW-0560">Oxidoreductase</keyword>
<dbReference type="InterPro" id="IPR001763">
    <property type="entry name" value="Rhodanese-like_dom"/>
</dbReference>
<dbReference type="SUPFAM" id="SSF51905">
    <property type="entry name" value="FAD/NAD(P)-binding domain"/>
    <property type="match status" value="1"/>
</dbReference>
<evidence type="ECO:0000256" key="13">
    <source>
        <dbReference type="ARBA" id="ARBA00044216"/>
    </source>
</evidence>
<accession>A0A0P0ZAT7</accession>
<comment type="cofactor">
    <cofactor evidence="1">
        <name>FMN</name>
        <dbReference type="ChEBI" id="CHEBI:58210"/>
    </cofactor>
</comment>
<reference evidence="18" key="1">
    <citation type="journal article" date="2015" name="Proc. Natl. Acad. Sci. U.S.A.">
        <title>Bacterial clade with the ribosomal RNA operon on a small plasmid rather than the chromosome.</title>
        <authorList>
            <person name="Anda M."/>
            <person name="Ohtsubo Y."/>
            <person name="Okubo T."/>
            <person name="Sugawara M."/>
            <person name="Nagata Y."/>
            <person name="Tsuda M."/>
            <person name="Minamisawa K."/>
            <person name="Mitsui H."/>
        </authorList>
    </citation>
    <scope>NUCLEOTIDE SEQUENCE</scope>
    <source>
        <strain evidence="18">DSM 15513</strain>
    </source>
</reference>
<comment type="cofactor">
    <cofactor evidence="2">
        <name>FAD</name>
        <dbReference type="ChEBI" id="CHEBI:57692"/>
    </cofactor>
</comment>
<evidence type="ECO:0000259" key="17">
    <source>
        <dbReference type="PROSITE" id="PS50206"/>
    </source>
</evidence>
<evidence type="ECO:0000256" key="7">
    <source>
        <dbReference type="ARBA" id="ARBA00022741"/>
    </source>
</evidence>
<dbReference type="PROSITE" id="PS50206">
    <property type="entry name" value="RHODANESE_3"/>
    <property type="match status" value="1"/>
</dbReference>
<dbReference type="GO" id="GO:0046653">
    <property type="term" value="P:tetrahydrofolate metabolic process"/>
    <property type="evidence" value="ECO:0007669"/>
    <property type="project" value="InterPro"/>
</dbReference>
<dbReference type="SUPFAM" id="SSF54373">
    <property type="entry name" value="FAD-linked reductases, C-terminal domain"/>
    <property type="match status" value="1"/>
</dbReference>
<protein>
    <recommendedName>
        <fullName evidence="12">Sarcosine oxidase subunit beta</fullName>
        <ecNumber evidence="11">1.5.3.24</ecNumber>
    </recommendedName>
    <alternativeName>
        <fullName evidence="13">Sarcosine oxidase (5,10-methylenetetrahydrofolate-forming) subunit beta</fullName>
    </alternativeName>
    <alternativeName>
        <fullName evidence="14">Tetrameric sarcosine oxidase subunit beta</fullName>
    </alternativeName>
</protein>
<evidence type="ECO:0000256" key="4">
    <source>
        <dbReference type="ARBA" id="ARBA00022490"/>
    </source>
</evidence>
<dbReference type="GO" id="GO:0005737">
    <property type="term" value="C:cytoplasm"/>
    <property type="evidence" value="ECO:0007669"/>
    <property type="project" value="UniProtKB-SubCell"/>
</dbReference>
<evidence type="ECO:0000256" key="12">
    <source>
        <dbReference type="ARBA" id="ARBA00044150"/>
    </source>
</evidence>
<dbReference type="InterPro" id="IPR036188">
    <property type="entry name" value="FAD/NAD-bd_sf"/>
</dbReference>
<dbReference type="InterPro" id="IPR006076">
    <property type="entry name" value="FAD-dep_OxRdtase"/>
</dbReference>
<evidence type="ECO:0000256" key="9">
    <source>
        <dbReference type="ARBA" id="ARBA00023002"/>
    </source>
</evidence>
<keyword evidence="6" id="KW-0288">FMN</keyword>
<keyword evidence="8" id="KW-0274">FAD</keyword>
<evidence type="ECO:0000256" key="14">
    <source>
        <dbReference type="ARBA" id="ARBA00044295"/>
    </source>
</evidence>
<dbReference type="AlphaFoldDB" id="A0A0P0ZAT7"/>
<keyword evidence="7" id="KW-0547">Nucleotide-binding</keyword>
<dbReference type="GO" id="GO:0008115">
    <property type="term" value="F:sarcosine oxidase activity"/>
    <property type="evidence" value="ECO:0007669"/>
    <property type="project" value="InterPro"/>
</dbReference>
<comment type="similarity">
    <text evidence="10">Belongs to the SoxB family.</text>
</comment>
<evidence type="ECO:0000256" key="15">
    <source>
        <dbReference type="ARBA" id="ARBA00047316"/>
    </source>
</evidence>
<organism evidence="18">
    <name type="scientific">Fulvimarina pelagi</name>
    <dbReference type="NCBI Taxonomy" id="217511"/>
    <lineage>
        <taxon>Bacteria</taxon>
        <taxon>Pseudomonadati</taxon>
        <taxon>Pseudomonadota</taxon>
        <taxon>Alphaproteobacteria</taxon>
        <taxon>Hyphomicrobiales</taxon>
        <taxon>Aurantimonadaceae</taxon>
        <taxon>Fulvimarina</taxon>
    </lineage>
</organism>
<evidence type="ECO:0000256" key="10">
    <source>
        <dbReference type="ARBA" id="ARBA00043973"/>
    </source>
</evidence>
<evidence type="ECO:0000256" key="1">
    <source>
        <dbReference type="ARBA" id="ARBA00001917"/>
    </source>
</evidence>
<evidence type="ECO:0000256" key="5">
    <source>
        <dbReference type="ARBA" id="ARBA00022630"/>
    </source>
</evidence>
<keyword evidence="4" id="KW-0963">Cytoplasm</keyword>
<evidence type="ECO:0000256" key="11">
    <source>
        <dbReference type="ARBA" id="ARBA00044044"/>
    </source>
</evidence>
<keyword evidence="5" id="KW-0285">Flavoprotein</keyword>
<dbReference type="PANTHER" id="PTHR13847">
    <property type="entry name" value="SARCOSINE DEHYDROGENASE-RELATED"/>
    <property type="match status" value="1"/>
</dbReference>
<comment type="catalytic activity">
    <reaction evidence="15">
        <text>sarcosine + O2 + H2O = formaldehyde + glycine + H2O2</text>
        <dbReference type="Rhea" id="RHEA:13313"/>
        <dbReference type="ChEBI" id="CHEBI:15377"/>
        <dbReference type="ChEBI" id="CHEBI:15379"/>
        <dbReference type="ChEBI" id="CHEBI:16240"/>
        <dbReference type="ChEBI" id="CHEBI:16842"/>
        <dbReference type="ChEBI" id="CHEBI:57305"/>
        <dbReference type="ChEBI" id="CHEBI:57433"/>
    </reaction>
</comment>